<accession>A0ABR9P0F5</accession>
<dbReference type="RefSeq" id="WP_193119954.1">
    <property type="nucleotide sequence ID" value="NZ_JADBGI010000001.1"/>
</dbReference>
<dbReference type="EMBL" id="JADBGI010000001">
    <property type="protein sequence ID" value="MBE2997300.1"/>
    <property type="molecule type" value="Genomic_DNA"/>
</dbReference>
<keyword evidence="2" id="KW-0472">Membrane</keyword>
<dbReference type="CDD" id="cd02972">
    <property type="entry name" value="DsbA_family"/>
    <property type="match status" value="1"/>
</dbReference>
<name>A0ABR9P0F5_9ACTN</name>
<reference evidence="4 5" key="1">
    <citation type="submission" date="2020-09" db="EMBL/GenBank/DDBJ databases">
        <title>Diversity and distribution of actinomycetes associated with coral in the coast of Hainan.</title>
        <authorList>
            <person name="Li F."/>
        </authorList>
    </citation>
    <scope>NUCLEOTIDE SEQUENCE [LARGE SCALE GENOMIC DNA]</scope>
    <source>
        <strain evidence="4 5">HNM0947</strain>
    </source>
</reference>
<dbReference type="InterPro" id="IPR012336">
    <property type="entry name" value="Thioredoxin-like_fold"/>
</dbReference>
<keyword evidence="2" id="KW-1133">Transmembrane helix</keyword>
<gene>
    <name evidence="4" type="ORF">IDM40_01090</name>
</gene>
<evidence type="ECO:0000259" key="3">
    <source>
        <dbReference type="Pfam" id="PF13462"/>
    </source>
</evidence>
<dbReference type="Pfam" id="PF13462">
    <property type="entry name" value="Thioredoxin_4"/>
    <property type="match status" value="1"/>
</dbReference>
<protein>
    <submittedName>
        <fullName evidence="4">Thioredoxin domain-containing protein</fullName>
    </submittedName>
</protein>
<dbReference type="Proteomes" id="UP000806528">
    <property type="component" value="Unassembled WGS sequence"/>
</dbReference>
<evidence type="ECO:0000256" key="1">
    <source>
        <dbReference type="SAM" id="MobiDB-lite"/>
    </source>
</evidence>
<sequence>MGSEARKRARERIKEQREKEKKAAQRNKTLLVVGAAAAVVLLVVGIGYVVLSSDRGDDYEGELAQQTLQDDGSVVMGDGSVVTGDEGAEAPVVEVYADYQCPACKQFEGLNGDTLKEMAAEGEATVQYHIVSIFAQQPAPTSSNSLRAAVAGRASADHGVFVEYNDVLFENQPNSNEEGYSIDELEGWFGDLGVTDEQQAAFGERLEQEDAVITEFTEEFVPALMSAAEEEIGQENLGTMVLPDLLAWGEDNGHDTSFLDGTYTGEIIDATGTAYTRYSGENAFRGTPSVYVNGELLDNDDAMTVRGLTDTVEAAGPGQVESEPADDTDDGGGAE</sequence>
<keyword evidence="5" id="KW-1185">Reference proteome</keyword>
<feature type="domain" description="Thioredoxin-like fold" evidence="3">
    <location>
        <begin position="80"/>
        <end position="192"/>
    </location>
</feature>
<evidence type="ECO:0000313" key="4">
    <source>
        <dbReference type="EMBL" id="MBE2997300.1"/>
    </source>
</evidence>
<organism evidence="4 5">
    <name type="scientific">Nocardiopsis coralli</name>
    <dbReference type="NCBI Taxonomy" id="2772213"/>
    <lineage>
        <taxon>Bacteria</taxon>
        <taxon>Bacillati</taxon>
        <taxon>Actinomycetota</taxon>
        <taxon>Actinomycetes</taxon>
        <taxon>Streptosporangiales</taxon>
        <taxon>Nocardiopsidaceae</taxon>
        <taxon>Nocardiopsis</taxon>
    </lineage>
</organism>
<dbReference type="SUPFAM" id="SSF52833">
    <property type="entry name" value="Thioredoxin-like"/>
    <property type="match status" value="1"/>
</dbReference>
<dbReference type="Gene3D" id="3.40.30.10">
    <property type="entry name" value="Glutaredoxin"/>
    <property type="match status" value="2"/>
</dbReference>
<feature type="transmembrane region" description="Helical" evidence="2">
    <location>
        <begin position="29"/>
        <end position="51"/>
    </location>
</feature>
<evidence type="ECO:0000313" key="5">
    <source>
        <dbReference type="Proteomes" id="UP000806528"/>
    </source>
</evidence>
<feature type="region of interest" description="Disordered" evidence="1">
    <location>
        <begin position="313"/>
        <end position="335"/>
    </location>
</feature>
<evidence type="ECO:0000256" key="2">
    <source>
        <dbReference type="SAM" id="Phobius"/>
    </source>
</evidence>
<dbReference type="InterPro" id="IPR036249">
    <property type="entry name" value="Thioredoxin-like_sf"/>
</dbReference>
<keyword evidence="2" id="KW-0812">Transmembrane</keyword>
<comment type="caution">
    <text evidence="4">The sequence shown here is derived from an EMBL/GenBank/DDBJ whole genome shotgun (WGS) entry which is preliminary data.</text>
</comment>
<feature type="region of interest" description="Disordered" evidence="1">
    <location>
        <begin position="1"/>
        <end position="21"/>
    </location>
</feature>
<proteinExistence type="predicted"/>
<feature type="compositionally biased region" description="Acidic residues" evidence="1">
    <location>
        <begin position="323"/>
        <end position="335"/>
    </location>
</feature>